<dbReference type="GO" id="GO:0003677">
    <property type="term" value="F:DNA binding"/>
    <property type="evidence" value="ECO:0007669"/>
    <property type="project" value="UniProtKB-KW"/>
</dbReference>
<dbReference type="PROSITE" id="PS50110">
    <property type="entry name" value="RESPONSE_REGULATORY"/>
    <property type="match status" value="1"/>
</dbReference>
<comment type="function">
    <text evidence="2">May play the central regulatory role in sporulation. It may be an element of the effector pathway responsible for the activation of sporulation genes in response to nutritional stress. Spo0A may act in concert with spo0H (a sigma factor) to control the expression of some genes that are critical to the sporulation process.</text>
</comment>
<feature type="domain" description="HTH LytTR-type" evidence="5">
    <location>
        <begin position="138"/>
        <end position="227"/>
    </location>
</feature>
<dbReference type="SUPFAM" id="SSF52172">
    <property type="entry name" value="CheY-like"/>
    <property type="match status" value="1"/>
</dbReference>
<sequence>MRICYIDDNEEYLNSFKDNFKDVFCENDFTFMQYPNEYIGSDEVADIVMLDIEFGSEGNGLDYLDCITKKSGYTQIVIVTAYTEKYIEDIFMQKENVAGFLKKPIDRETMLRVFAKAEMLIRNKKAEVTVRTGKYEYVTLKADDILYIESAGHNLNYITRTKKYTTQGKLDDLIEQLPSFFVRCHKSYFVNLNKIKGFTGDYILIEGKPDISVSRSKKTEFIEAYRNHLQK</sequence>
<feature type="domain" description="Response regulatory" evidence="4">
    <location>
        <begin position="2"/>
        <end position="118"/>
    </location>
</feature>
<protein>
    <recommendedName>
        <fullName evidence="1">Stage 0 sporulation protein A homolog</fullName>
    </recommendedName>
</protein>
<dbReference type="InterPro" id="IPR001789">
    <property type="entry name" value="Sig_transdc_resp-reg_receiver"/>
</dbReference>
<dbReference type="PANTHER" id="PTHR37299:SF1">
    <property type="entry name" value="STAGE 0 SPORULATION PROTEIN A HOMOLOG"/>
    <property type="match status" value="1"/>
</dbReference>
<keyword evidence="3" id="KW-0597">Phosphoprotein</keyword>
<evidence type="ECO:0000256" key="2">
    <source>
        <dbReference type="ARBA" id="ARBA00024867"/>
    </source>
</evidence>
<evidence type="ECO:0000313" key="7">
    <source>
        <dbReference type="Proteomes" id="UP001210809"/>
    </source>
</evidence>
<reference evidence="6" key="1">
    <citation type="submission" date="2023-01" db="EMBL/GenBank/DDBJ databases">
        <title>Human gut microbiome strain richness.</title>
        <authorList>
            <person name="Chen-Liaw A."/>
        </authorList>
    </citation>
    <scope>NUCLEOTIDE SEQUENCE</scope>
    <source>
        <strain evidence="6">1001283st1_G1_1001283B150217_161031</strain>
    </source>
</reference>
<dbReference type="EMBL" id="JAQLXW010000009">
    <property type="protein sequence ID" value="MDB8003950.1"/>
    <property type="molecule type" value="Genomic_DNA"/>
</dbReference>
<dbReference type="PROSITE" id="PS50930">
    <property type="entry name" value="HTH_LYTTR"/>
    <property type="match status" value="1"/>
</dbReference>
<dbReference type="InterPro" id="IPR007492">
    <property type="entry name" value="LytTR_DNA-bd_dom"/>
</dbReference>
<dbReference type="Pfam" id="PF04397">
    <property type="entry name" value="LytTR"/>
    <property type="match status" value="1"/>
</dbReference>
<dbReference type="Proteomes" id="UP001210809">
    <property type="component" value="Unassembled WGS sequence"/>
</dbReference>
<dbReference type="InterPro" id="IPR011006">
    <property type="entry name" value="CheY-like_superfamily"/>
</dbReference>
<evidence type="ECO:0000313" key="6">
    <source>
        <dbReference type="EMBL" id="MDB8003950.1"/>
    </source>
</evidence>
<comment type="caution">
    <text evidence="6">The sequence shown here is derived from an EMBL/GenBank/DDBJ whole genome shotgun (WGS) entry which is preliminary data.</text>
</comment>
<gene>
    <name evidence="6" type="ORF">PNE09_07695</name>
</gene>
<evidence type="ECO:0000256" key="3">
    <source>
        <dbReference type="PROSITE-ProRule" id="PRU00169"/>
    </source>
</evidence>
<dbReference type="PANTHER" id="PTHR37299">
    <property type="entry name" value="TRANSCRIPTIONAL REGULATOR-RELATED"/>
    <property type="match status" value="1"/>
</dbReference>
<proteinExistence type="predicted"/>
<dbReference type="Gene3D" id="2.40.50.1020">
    <property type="entry name" value="LytTr DNA-binding domain"/>
    <property type="match status" value="1"/>
</dbReference>
<feature type="modified residue" description="4-aspartylphosphate" evidence="3">
    <location>
        <position position="51"/>
    </location>
</feature>
<dbReference type="SMART" id="SM00850">
    <property type="entry name" value="LytTR"/>
    <property type="match status" value="1"/>
</dbReference>
<evidence type="ECO:0000256" key="1">
    <source>
        <dbReference type="ARBA" id="ARBA00018672"/>
    </source>
</evidence>
<dbReference type="AlphaFoldDB" id="A0AAW6D2W1"/>
<dbReference type="Gene3D" id="3.40.50.2300">
    <property type="match status" value="1"/>
</dbReference>
<evidence type="ECO:0000259" key="4">
    <source>
        <dbReference type="PROSITE" id="PS50110"/>
    </source>
</evidence>
<evidence type="ECO:0000259" key="5">
    <source>
        <dbReference type="PROSITE" id="PS50930"/>
    </source>
</evidence>
<name>A0AAW6D2W1_9FIRM</name>
<keyword evidence="6" id="KW-0238">DNA-binding</keyword>
<dbReference type="InterPro" id="IPR046947">
    <property type="entry name" value="LytR-like"/>
</dbReference>
<accession>A0AAW6D2W1</accession>
<dbReference type="GO" id="GO:0000156">
    <property type="term" value="F:phosphorelay response regulator activity"/>
    <property type="evidence" value="ECO:0007669"/>
    <property type="project" value="InterPro"/>
</dbReference>
<organism evidence="6 7">
    <name type="scientific">[Eubacterium] siraeum</name>
    <dbReference type="NCBI Taxonomy" id="39492"/>
    <lineage>
        <taxon>Bacteria</taxon>
        <taxon>Bacillati</taxon>
        <taxon>Bacillota</taxon>
        <taxon>Clostridia</taxon>
        <taxon>Eubacteriales</taxon>
        <taxon>Oscillospiraceae</taxon>
        <taxon>Oscillospiraceae incertae sedis</taxon>
    </lineage>
</organism>